<proteinExistence type="predicted"/>
<dbReference type="AlphaFoldDB" id="A0A4Z2J639"/>
<dbReference type="EMBL" id="SRLO01000024">
    <property type="protein sequence ID" value="TNN84962.1"/>
    <property type="molecule type" value="Genomic_DNA"/>
</dbReference>
<keyword evidence="3" id="KW-1185">Reference proteome</keyword>
<evidence type="ECO:0000256" key="1">
    <source>
        <dbReference type="SAM" id="SignalP"/>
    </source>
</evidence>
<organism evidence="2 3">
    <name type="scientific">Liparis tanakae</name>
    <name type="common">Tanaka's snailfish</name>
    <dbReference type="NCBI Taxonomy" id="230148"/>
    <lineage>
        <taxon>Eukaryota</taxon>
        <taxon>Metazoa</taxon>
        <taxon>Chordata</taxon>
        <taxon>Craniata</taxon>
        <taxon>Vertebrata</taxon>
        <taxon>Euteleostomi</taxon>
        <taxon>Actinopterygii</taxon>
        <taxon>Neopterygii</taxon>
        <taxon>Teleostei</taxon>
        <taxon>Neoteleostei</taxon>
        <taxon>Acanthomorphata</taxon>
        <taxon>Eupercaria</taxon>
        <taxon>Perciformes</taxon>
        <taxon>Cottioidei</taxon>
        <taxon>Cottales</taxon>
        <taxon>Liparidae</taxon>
        <taxon>Liparis</taxon>
    </lineage>
</organism>
<dbReference type="Proteomes" id="UP000314294">
    <property type="component" value="Unassembled WGS sequence"/>
</dbReference>
<evidence type="ECO:0008006" key="4">
    <source>
        <dbReference type="Google" id="ProtNLM"/>
    </source>
</evidence>
<reference evidence="2 3" key="1">
    <citation type="submission" date="2019-03" db="EMBL/GenBank/DDBJ databases">
        <title>First draft genome of Liparis tanakae, snailfish: a comprehensive survey of snailfish specific genes.</title>
        <authorList>
            <person name="Kim W."/>
            <person name="Song I."/>
            <person name="Jeong J.-H."/>
            <person name="Kim D."/>
            <person name="Kim S."/>
            <person name="Ryu S."/>
            <person name="Song J.Y."/>
            <person name="Lee S.K."/>
        </authorList>
    </citation>
    <scope>NUCLEOTIDE SEQUENCE [LARGE SCALE GENOMIC DNA]</scope>
    <source>
        <tissue evidence="2">Muscle</tissue>
    </source>
</reference>
<evidence type="ECO:0000313" key="2">
    <source>
        <dbReference type="EMBL" id="TNN84962.1"/>
    </source>
</evidence>
<gene>
    <name evidence="2" type="ORF">EYF80_005007</name>
</gene>
<sequence>MLLCSVATASSFLLWMQSLVTSSSALTSSAVLCFTAAPGSKLNTWGKGWIFTCSKLDSTEPLGLHTENNNRVRCEDRRQLVSFPPFIAPLLSRSTPQRNGYQTSTGVFAALVMLVFQRRGGGGGGEVAGRALDVGLSAGADGRDTLPQRSVFNISVPKRRRVVVLPWFL</sequence>
<feature type="signal peptide" evidence="1">
    <location>
        <begin position="1"/>
        <end position="25"/>
    </location>
</feature>
<accession>A0A4Z2J639</accession>
<evidence type="ECO:0000313" key="3">
    <source>
        <dbReference type="Proteomes" id="UP000314294"/>
    </source>
</evidence>
<protein>
    <recommendedName>
        <fullName evidence="4">Secreted protein</fullName>
    </recommendedName>
</protein>
<feature type="chain" id="PRO_5021243498" description="Secreted protein" evidence="1">
    <location>
        <begin position="26"/>
        <end position="169"/>
    </location>
</feature>
<keyword evidence="1" id="KW-0732">Signal</keyword>
<comment type="caution">
    <text evidence="2">The sequence shown here is derived from an EMBL/GenBank/DDBJ whole genome shotgun (WGS) entry which is preliminary data.</text>
</comment>
<name>A0A4Z2J639_9TELE</name>